<dbReference type="PANTHER" id="PTHR19446">
    <property type="entry name" value="REVERSE TRANSCRIPTASES"/>
    <property type="match status" value="1"/>
</dbReference>
<dbReference type="AlphaFoldDB" id="A0A8C1XA56"/>
<dbReference type="CDD" id="cd01650">
    <property type="entry name" value="RT_nLTR_like"/>
    <property type="match status" value="1"/>
</dbReference>
<dbReference type="SUPFAM" id="SSF56672">
    <property type="entry name" value="DNA/RNA polymerases"/>
    <property type="match status" value="1"/>
</dbReference>
<proteinExistence type="predicted"/>
<dbReference type="Pfam" id="PF00078">
    <property type="entry name" value="RVT_1"/>
    <property type="match status" value="1"/>
</dbReference>
<dbReference type="Proteomes" id="UP000694700">
    <property type="component" value="Unplaced"/>
</dbReference>
<dbReference type="InterPro" id="IPR043502">
    <property type="entry name" value="DNA/RNA_pol_sf"/>
</dbReference>
<protein>
    <recommendedName>
        <fullName evidence="1">Reverse transcriptase domain-containing protein</fullName>
    </recommendedName>
</protein>
<reference evidence="2" key="1">
    <citation type="submission" date="2025-08" db="UniProtKB">
        <authorList>
            <consortium name="Ensembl"/>
        </authorList>
    </citation>
    <scope>IDENTIFICATION</scope>
</reference>
<dbReference type="Ensembl" id="ENSCCRT00015080479.1">
    <property type="protein sequence ID" value="ENSCCRP00015077925.1"/>
    <property type="gene ID" value="ENSCCRG00015031571.1"/>
</dbReference>
<evidence type="ECO:0000313" key="3">
    <source>
        <dbReference type="Proteomes" id="UP000694700"/>
    </source>
</evidence>
<organism evidence="2 3">
    <name type="scientific">Cyprinus carpio</name>
    <name type="common">Common carp</name>
    <dbReference type="NCBI Taxonomy" id="7962"/>
    <lineage>
        <taxon>Eukaryota</taxon>
        <taxon>Metazoa</taxon>
        <taxon>Chordata</taxon>
        <taxon>Craniata</taxon>
        <taxon>Vertebrata</taxon>
        <taxon>Euteleostomi</taxon>
        <taxon>Actinopterygii</taxon>
        <taxon>Neopterygii</taxon>
        <taxon>Teleostei</taxon>
        <taxon>Ostariophysi</taxon>
        <taxon>Cypriniformes</taxon>
        <taxon>Cyprinidae</taxon>
        <taxon>Cyprininae</taxon>
        <taxon>Cyprinus</taxon>
    </lineage>
</organism>
<evidence type="ECO:0000313" key="2">
    <source>
        <dbReference type="Ensembl" id="ENSCCRP00015077925.1"/>
    </source>
</evidence>
<sequence>MCNLKNKSSKRKPKNTKEMWFDSECKNIRTTVRNLSNQKHRDPDNEELRHQYHEALRLYKQTLRVKKEEHTEQLFQAMEESINTSNFWNNWNTLYRPQQEDLVIQNGNIWRTHFENLYKTTETNPARNELKTKLEILKENIKDNQNPLDFPITVNELTDRLHALKPNKACGIDGILNEMIKYTNDQFRTAIIKLFNFVLRVGYFPDTWNQGLITPIFKQGDKYEPNNYRGICVNSNLGKIFCSIINTRLQNFLKTHKILDKSQIGFLPKHRTSDHIYTLHTIIDRHVYQNKSKIFACFIDFEKAFDSIWHEGLFLKLLENGIGGKTFDLISTMYKNNTCAVKIGNKRTEFFSQQRGVRQGCPLSPTLFNIYINELAKALNNSTAPGPTLTESEVKCLLFADDLVILSKTKEGLFWLKITKV</sequence>
<dbReference type="InterPro" id="IPR000477">
    <property type="entry name" value="RT_dom"/>
</dbReference>
<feature type="domain" description="Reverse transcriptase" evidence="1">
    <location>
        <begin position="197"/>
        <end position="421"/>
    </location>
</feature>
<dbReference type="PROSITE" id="PS50878">
    <property type="entry name" value="RT_POL"/>
    <property type="match status" value="1"/>
</dbReference>
<evidence type="ECO:0000259" key="1">
    <source>
        <dbReference type="PROSITE" id="PS50878"/>
    </source>
</evidence>
<name>A0A8C1XA56_CYPCA</name>
<accession>A0A8C1XA56</accession>